<sequence>MLPEGLDGHSVEVEAQWSPITGLPFGNVSSLRFRLLRHHPLRTEIDLISLLKATAAADELTGIVGIAAQVIEALGEWGVGLLTLLETVFPPIPSEVILPLAGFLTQQGGMNLILVFLTSTLGAYAGAMLLYWLGYKVGLERSIKLLSKLPLVDREDYEKAAKWFERHGKSAIFFGRLLPGVRSLISLPAGAERMNLATFSIFTVAGTGVWNALLIGAGALLGKQYHLVDQYSRFLNYAVYAGLAAFIVWLIIRRIKKRKESAR</sequence>
<organism evidence="9 10">
    <name type="scientific">Paenarthrobacter aurescens</name>
    <name type="common">Arthrobacter aurescens</name>
    <dbReference type="NCBI Taxonomy" id="43663"/>
    <lineage>
        <taxon>Bacteria</taxon>
        <taxon>Bacillati</taxon>
        <taxon>Actinomycetota</taxon>
        <taxon>Actinomycetes</taxon>
        <taxon>Micrococcales</taxon>
        <taxon>Micrococcaceae</taxon>
        <taxon>Paenarthrobacter</taxon>
    </lineage>
</organism>
<evidence type="ECO:0000256" key="2">
    <source>
        <dbReference type="ARBA" id="ARBA00010792"/>
    </source>
</evidence>
<feature type="transmembrane region" description="Helical" evidence="7">
    <location>
        <begin position="234"/>
        <end position="252"/>
    </location>
</feature>
<dbReference type="GO" id="GO:0005886">
    <property type="term" value="C:plasma membrane"/>
    <property type="evidence" value="ECO:0007669"/>
    <property type="project" value="UniProtKB-SubCell"/>
</dbReference>
<evidence type="ECO:0000256" key="6">
    <source>
        <dbReference type="ARBA" id="ARBA00023136"/>
    </source>
</evidence>
<reference evidence="9 10" key="1">
    <citation type="submission" date="2019-06" db="EMBL/GenBank/DDBJ databases">
        <title>Whole genome shotgun sequence of Paenarthrobacter aurescens NBRC 12136.</title>
        <authorList>
            <person name="Hosoyama A."/>
            <person name="Uohara A."/>
            <person name="Ohji S."/>
            <person name="Ichikawa N."/>
        </authorList>
    </citation>
    <scope>NUCLEOTIDE SEQUENCE [LARGE SCALE GENOMIC DNA]</scope>
    <source>
        <strain evidence="9 10">NBRC 12136</strain>
    </source>
</reference>
<proteinExistence type="inferred from homology"/>
<dbReference type="InterPro" id="IPR032816">
    <property type="entry name" value="VTT_dom"/>
</dbReference>
<evidence type="ECO:0000313" key="9">
    <source>
        <dbReference type="EMBL" id="GEB20730.1"/>
    </source>
</evidence>
<keyword evidence="10" id="KW-1185">Reference proteome</keyword>
<accession>A0A4Y3NFY9</accession>
<evidence type="ECO:0000259" key="8">
    <source>
        <dbReference type="Pfam" id="PF09335"/>
    </source>
</evidence>
<protein>
    <recommendedName>
        <fullName evidence="8">VTT domain-containing protein</fullName>
    </recommendedName>
</protein>
<feature type="transmembrane region" description="Helical" evidence="7">
    <location>
        <begin position="112"/>
        <end position="134"/>
    </location>
</feature>
<keyword evidence="5 7" id="KW-1133">Transmembrane helix</keyword>
<evidence type="ECO:0000313" key="10">
    <source>
        <dbReference type="Proteomes" id="UP000317715"/>
    </source>
</evidence>
<keyword evidence="3" id="KW-1003">Cell membrane</keyword>
<dbReference type="Proteomes" id="UP000317715">
    <property type="component" value="Unassembled WGS sequence"/>
</dbReference>
<keyword evidence="4 7" id="KW-0812">Transmembrane</keyword>
<comment type="subcellular location">
    <subcellularLocation>
        <location evidence="1">Cell membrane</location>
        <topology evidence="1">Multi-pass membrane protein</topology>
    </subcellularLocation>
</comment>
<dbReference type="Pfam" id="PF09335">
    <property type="entry name" value="VTT_dom"/>
    <property type="match status" value="1"/>
</dbReference>
<feature type="domain" description="VTT" evidence="8">
    <location>
        <begin position="92"/>
        <end position="219"/>
    </location>
</feature>
<dbReference type="AlphaFoldDB" id="A0A4Y3NFY9"/>
<evidence type="ECO:0000256" key="1">
    <source>
        <dbReference type="ARBA" id="ARBA00004651"/>
    </source>
</evidence>
<dbReference type="InterPro" id="IPR051311">
    <property type="entry name" value="DedA_domain"/>
</dbReference>
<evidence type="ECO:0000256" key="7">
    <source>
        <dbReference type="SAM" id="Phobius"/>
    </source>
</evidence>
<comment type="caution">
    <text evidence="9">The sequence shown here is derived from an EMBL/GenBank/DDBJ whole genome shotgun (WGS) entry which is preliminary data.</text>
</comment>
<name>A0A4Y3NFY9_PAEAU</name>
<dbReference type="PANTHER" id="PTHR42709:SF6">
    <property type="entry name" value="UNDECAPRENYL PHOSPHATE TRANSPORTER A"/>
    <property type="match status" value="1"/>
</dbReference>
<feature type="transmembrane region" description="Helical" evidence="7">
    <location>
        <begin position="196"/>
        <end position="222"/>
    </location>
</feature>
<comment type="similarity">
    <text evidence="2">Belongs to the DedA family.</text>
</comment>
<evidence type="ECO:0000256" key="4">
    <source>
        <dbReference type="ARBA" id="ARBA00022692"/>
    </source>
</evidence>
<dbReference type="PANTHER" id="PTHR42709">
    <property type="entry name" value="ALKALINE PHOSPHATASE LIKE PROTEIN"/>
    <property type="match status" value="1"/>
</dbReference>
<evidence type="ECO:0000256" key="3">
    <source>
        <dbReference type="ARBA" id="ARBA00022475"/>
    </source>
</evidence>
<keyword evidence="6 7" id="KW-0472">Membrane</keyword>
<evidence type="ECO:0000256" key="5">
    <source>
        <dbReference type="ARBA" id="ARBA00022989"/>
    </source>
</evidence>
<dbReference type="EMBL" id="BJMD01000025">
    <property type="protein sequence ID" value="GEB20730.1"/>
    <property type="molecule type" value="Genomic_DNA"/>
</dbReference>
<gene>
    <name evidence="9" type="ORF">AAU01_34850</name>
</gene>